<dbReference type="EMBL" id="VIQT01000010">
    <property type="protein sequence ID" value="NDO39383.1"/>
    <property type="molecule type" value="Genomic_DNA"/>
</dbReference>
<comment type="caution">
    <text evidence="2">The sequence shown here is derived from an EMBL/GenBank/DDBJ whole genome shotgun (WGS) entry which is preliminary data.</text>
</comment>
<dbReference type="AlphaFoldDB" id="A0A845SXY3"/>
<proteinExistence type="predicted"/>
<evidence type="ECO:0008006" key="4">
    <source>
        <dbReference type="Google" id="ProtNLM"/>
    </source>
</evidence>
<accession>A0A845SXY3</accession>
<reference evidence="2 3" key="1">
    <citation type="submission" date="2019-06" db="EMBL/GenBank/DDBJ databases">
        <title>Draft genome sequences of 15 bacterial species constituting the stable defined intestinal microbiota of the GM15 gnotobiotic mouse model.</title>
        <authorList>
            <person name="Elie C."/>
            <person name="Mathieu A."/>
            <person name="Saliou A."/>
            <person name="Darnaud M."/>
            <person name="Leulier F."/>
            <person name="Tamellini A."/>
        </authorList>
    </citation>
    <scope>NUCLEOTIDE SEQUENCE [LARGE SCALE GENOMIC DNA]</scope>
    <source>
        <strain evidence="2 3">JM4-15</strain>
    </source>
</reference>
<sequence length="108" mass="11736">MVGSGQGGRPVFGRRKSKPRRGTIAEVVSRSLEIPVDVAGGLAQVELLGNREAAVEHCQNVLEYNDDVIRLNTGKLILKFTGRGLTLKCMSGDRVTVTGFFKSLEFSQ</sequence>
<protein>
    <recommendedName>
        <fullName evidence="4">Sporulation protein YqfC</fullName>
    </recommendedName>
</protein>
<dbReference type="InterPro" id="IPR022476">
    <property type="entry name" value="Spore_YabP/YqfC"/>
</dbReference>
<dbReference type="Proteomes" id="UP000462501">
    <property type="component" value="Unassembled WGS sequence"/>
</dbReference>
<evidence type="ECO:0000313" key="2">
    <source>
        <dbReference type="EMBL" id="NDO39383.1"/>
    </source>
</evidence>
<organism evidence="2 3">
    <name type="scientific">Anaerotruncus colihominis</name>
    <dbReference type="NCBI Taxonomy" id="169435"/>
    <lineage>
        <taxon>Bacteria</taxon>
        <taxon>Bacillati</taxon>
        <taxon>Bacillota</taxon>
        <taxon>Clostridia</taxon>
        <taxon>Eubacteriales</taxon>
        <taxon>Oscillospiraceae</taxon>
        <taxon>Anaerotruncus</taxon>
    </lineage>
</organism>
<gene>
    <name evidence="2" type="ORF">FMM72_08950</name>
</gene>
<feature type="region of interest" description="Disordered" evidence="1">
    <location>
        <begin position="1"/>
        <end position="20"/>
    </location>
</feature>
<evidence type="ECO:0000313" key="3">
    <source>
        <dbReference type="Proteomes" id="UP000462501"/>
    </source>
</evidence>
<evidence type="ECO:0000256" key="1">
    <source>
        <dbReference type="SAM" id="MobiDB-lite"/>
    </source>
</evidence>
<dbReference type="Pfam" id="PF07873">
    <property type="entry name" value="YabP"/>
    <property type="match status" value="1"/>
</dbReference>
<feature type="compositionally biased region" description="Gly residues" evidence="1">
    <location>
        <begin position="1"/>
        <end position="10"/>
    </location>
</feature>
<name>A0A845SXY3_9FIRM</name>